<feature type="compositionally biased region" description="Basic and acidic residues" evidence="1">
    <location>
        <begin position="173"/>
        <end position="198"/>
    </location>
</feature>
<evidence type="ECO:0000313" key="5">
    <source>
        <dbReference type="Proteomes" id="UP000243052"/>
    </source>
</evidence>
<proteinExistence type="predicted"/>
<feature type="compositionally biased region" description="Polar residues" evidence="1">
    <location>
        <begin position="474"/>
        <end position="487"/>
    </location>
</feature>
<feature type="compositionally biased region" description="Low complexity" evidence="1">
    <location>
        <begin position="420"/>
        <end position="433"/>
    </location>
</feature>
<dbReference type="GO" id="GO:0140849">
    <property type="term" value="F:ATP-dependent H2AZ histone chaperone activity"/>
    <property type="evidence" value="ECO:0007669"/>
    <property type="project" value="InterPro"/>
</dbReference>
<feature type="compositionally biased region" description="Low complexity" evidence="1">
    <location>
        <begin position="1"/>
        <end position="21"/>
    </location>
</feature>
<evidence type="ECO:0000259" key="3">
    <source>
        <dbReference type="Pfam" id="PF26242"/>
    </source>
</evidence>
<evidence type="ECO:0000256" key="1">
    <source>
        <dbReference type="SAM" id="MobiDB-lite"/>
    </source>
</evidence>
<dbReference type="OrthoDB" id="4097064at2759"/>
<feature type="region of interest" description="Disordered" evidence="1">
    <location>
        <begin position="1"/>
        <end position="44"/>
    </location>
</feature>
<evidence type="ECO:0000259" key="2">
    <source>
        <dbReference type="Pfam" id="PF24707"/>
    </source>
</evidence>
<dbReference type="InterPro" id="IPR057558">
    <property type="entry name" value="Swc3_dom"/>
</dbReference>
<feature type="compositionally biased region" description="Basic and acidic residues" evidence="1">
    <location>
        <begin position="207"/>
        <end position="222"/>
    </location>
</feature>
<feature type="compositionally biased region" description="Polar residues" evidence="1">
    <location>
        <begin position="342"/>
        <end position="351"/>
    </location>
</feature>
<protein>
    <submittedName>
        <fullName evidence="4">HBL072Cp</fullName>
    </submittedName>
</protein>
<dbReference type="PANTHER" id="PTHR28108">
    <property type="entry name" value="SWR1-COMPLEX PROTEIN 3"/>
    <property type="match status" value="1"/>
</dbReference>
<dbReference type="AlphaFoldDB" id="A0A109UWJ4"/>
<feature type="compositionally biased region" description="Polar residues" evidence="1">
    <location>
        <begin position="244"/>
        <end position="259"/>
    </location>
</feature>
<gene>
    <name evidence="4" type="ORF">AW171_hschr2352</name>
</gene>
<dbReference type="STRING" id="45286.A0A109UWJ4"/>
<feature type="compositionally biased region" description="Basic and acidic residues" evidence="1">
    <location>
        <begin position="229"/>
        <end position="242"/>
    </location>
</feature>
<dbReference type="RefSeq" id="XP_017985826.1">
    <property type="nucleotide sequence ID" value="XM_018130078.1"/>
</dbReference>
<keyword evidence="5" id="KW-1185">Reference proteome</keyword>
<dbReference type="GO" id="GO:0000812">
    <property type="term" value="C:Swr1 complex"/>
    <property type="evidence" value="ECO:0007669"/>
    <property type="project" value="InterPro"/>
</dbReference>
<dbReference type="GeneID" id="28722007"/>
<name>A0A109UWJ4_9SACH</name>
<dbReference type="InterPro" id="IPR058986">
    <property type="entry name" value="Swc3_C"/>
</dbReference>
<dbReference type="InterPro" id="IPR037651">
    <property type="entry name" value="Swc3"/>
</dbReference>
<sequence>MVQLRSTSRPSSSDSNKPSRSVVARKQGTRKRRNHFDSSNEVDTYGLVGGEASSGRPFQIIERLPCSIEPPKYSVFTQALSVRDSAVLYSSLLASRRTWIKAEMFELYWSKQYMNAKDKEKMLQDGIDPDEIDQSAAREKMHKLSDAVMTGGPHTLPIRMFILKNDEVESKWQDMQESRKRNKELKRQREAEEKERRREARKKQQMLKKEEKLKKSEDAKREKERRKKLLQEEQDKLKKDPRIVTSSTMIPRTPMNSKKLGTSLSKAQQQAFENQKMIANLNMMAQQDRALNKLMIEVANGEAPPADVKRFKTYIEKARNMDPPPNWRPRLIQKNMTKKTTQKGPETTSIGSGSGELPKNSIIHDDSENHLMSSQSSLSVATTESNTPLHTSSPGAENLALGSDSVTSICKYNAVEKGNKSSNSTIFSDSSNSTQLHDTKDSQPDDTFPTQSIPKSDENSSINNMEKSRDLESSNDTSHTIPSSSGEVKTENALEISAVSSRSYDNSDALLKSTPGSRSLTNIIDKDGLLLNVNQDTTGVKPKRKYTKRKKESVEEEDKSMQLTTFQQKYLEGADILFEYLENPNMRFLFPKDAILEPLEDGESYLMSWIVIHNAKEIEQFKSRRLKEMNKYKKKRPADEETKDDAIADFNVYLDPRCPQPLYTPMTVTLSNIHKKFTPIMMNSVNKAEDVRTFMKTILDCGQRLSGYNIWFQLDACDDKDLAESLRAELNDYEQGFKSKRHRKQI</sequence>
<dbReference type="Pfam" id="PF26242">
    <property type="entry name" value="Swc3_C"/>
    <property type="match status" value="1"/>
</dbReference>
<feature type="region of interest" description="Disordered" evidence="1">
    <location>
        <begin position="336"/>
        <end position="401"/>
    </location>
</feature>
<feature type="region of interest" description="Disordered" evidence="1">
    <location>
        <begin position="173"/>
        <end position="259"/>
    </location>
</feature>
<accession>A0A109UWJ4</accession>
<feature type="compositionally biased region" description="Polar residues" evidence="1">
    <location>
        <begin position="370"/>
        <end position="395"/>
    </location>
</feature>
<organism evidence="4 5">
    <name type="scientific">Eremothecium sinecaudum</name>
    <dbReference type="NCBI Taxonomy" id="45286"/>
    <lineage>
        <taxon>Eukaryota</taxon>
        <taxon>Fungi</taxon>
        <taxon>Dikarya</taxon>
        <taxon>Ascomycota</taxon>
        <taxon>Saccharomycotina</taxon>
        <taxon>Saccharomycetes</taxon>
        <taxon>Saccharomycetales</taxon>
        <taxon>Saccharomycetaceae</taxon>
        <taxon>Eremothecium</taxon>
    </lineage>
</organism>
<feature type="domain" description="SWR1-complex protein 3" evidence="2">
    <location>
        <begin position="56"/>
        <end position="167"/>
    </location>
</feature>
<feature type="compositionally biased region" description="Polar residues" evidence="1">
    <location>
        <begin position="448"/>
        <end position="465"/>
    </location>
</feature>
<dbReference type="Proteomes" id="UP000243052">
    <property type="component" value="Chromosome ii"/>
</dbReference>
<reference evidence="4 5" key="1">
    <citation type="submission" date="2016-01" db="EMBL/GenBank/DDBJ databases">
        <title>Genome sequence of the yeast Holleya sinecauda.</title>
        <authorList>
            <person name="Dietrich F.S."/>
        </authorList>
    </citation>
    <scope>NUCLEOTIDE SEQUENCE [LARGE SCALE GENOMIC DNA]</scope>
    <source>
        <strain evidence="4 5">ATCC 58844</strain>
    </source>
</reference>
<dbReference type="EMBL" id="CP014242">
    <property type="protein sequence ID" value="AMD18830.1"/>
    <property type="molecule type" value="Genomic_DNA"/>
</dbReference>
<feature type="region of interest" description="Disordered" evidence="1">
    <location>
        <begin position="419"/>
        <end position="490"/>
    </location>
</feature>
<dbReference type="Pfam" id="PF24707">
    <property type="entry name" value="Swc3"/>
    <property type="match status" value="1"/>
</dbReference>
<evidence type="ECO:0000313" key="4">
    <source>
        <dbReference type="EMBL" id="AMD18830.1"/>
    </source>
</evidence>
<dbReference type="PANTHER" id="PTHR28108:SF1">
    <property type="entry name" value="SWR1-COMPLEX PROTEIN 3"/>
    <property type="match status" value="1"/>
</dbReference>
<feature type="domain" description="Swc3 C-terminal" evidence="3">
    <location>
        <begin position="559"/>
        <end position="734"/>
    </location>
</feature>